<keyword evidence="1" id="KW-0732">Signal</keyword>
<feature type="signal peptide" evidence="1">
    <location>
        <begin position="1"/>
        <end position="21"/>
    </location>
</feature>
<proteinExistence type="predicted"/>
<gene>
    <name evidence="2" type="ORF">ASU33_15145</name>
</gene>
<organism evidence="2 3">
    <name type="scientific">Solirubrum puertoriconensis</name>
    <dbReference type="NCBI Taxonomy" id="1751427"/>
    <lineage>
        <taxon>Bacteria</taxon>
        <taxon>Pseudomonadati</taxon>
        <taxon>Bacteroidota</taxon>
        <taxon>Cytophagia</taxon>
        <taxon>Cytophagales</taxon>
    </lineage>
</organism>
<protein>
    <submittedName>
        <fullName evidence="2">Uncharacterized protein</fullName>
    </submittedName>
</protein>
<evidence type="ECO:0000256" key="1">
    <source>
        <dbReference type="SAM" id="SignalP"/>
    </source>
</evidence>
<feature type="chain" id="PRO_5040809087" evidence="1">
    <location>
        <begin position="22"/>
        <end position="271"/>
    </location>
</feature>
<comment type="caution">
    <text evidence="2">The sequence shown here is derived from an EMBL/GenBank/DDBJ whole genome shotgun (WGS) entry which is preliminary data.</text>
</comment>
<evidence type="ECO:0000313" key="2">
    <source>
        <dbReference type="EMBL" id="KUG07659.1"/>
    </source>
</evidence>
<reference evidence="2 3" key="1">
    <citation type="submission" date="2015-11" db="EMBL/GenBank/DDBJ databases">
        <title>Solirubrum puertoriconensis gen. nov. an environmental bacteria isolated in Puerto Rico.</title>
        <authorList>
            <person name="Cuebas-Irizarry M.F."/>
            <person name="Montalvo-Rodriguez R."/>
        </authorList>
    </citation>
    <scope>NUCLEOTIDE SEQUENCE [LARGE SCALE GENOMIC DNA]</scope>
    <source>
        <strain evidence="2 3">MC1A</strain>
    </source>
</reference>
<sequence length="271" mass="30869">MKMLRLSVCLLGAFCLVVLCAAPDALGQRNLVQQFDAATVVLTSGDTLRGPAALHTDRDVLLISMPDNSVRTVAALSVAAFATRGEKEHPANYFDQYYDFYDARRGYFYGNTGWGPLPMQARRQRPDTARVREFRTFRWNRGNDYSDFRSPAFFEQLSQGPVLLLRRESLTERPVSAADPMFRPYYAYAPIAALPRGTMGYYTTIRDQFFLGTPDGKVVMLRNPKRDLLAYFKPESDRVERYAKEHRLSFSEAHDLAFIVNYANSLRHPAP</sequence>
<dbReference type="EMBL" id="LNAL01000007">
    <property type="protein sequence ID" value="KUG07659.1"/>
    <property type="molecule type" value="Genomic_DNA"/>
</dbReference>
<evidence type="ECO:0000313" key="3">
    <source>
        <dbReference type="Proteomes" id="UP000054223"/>
    </source>
</evidence>
<dbReference type="AlphaFoldDB" id="A0A9X0L4I8"/>
<keyword evidence="3" id="KW-1185">Reference proteome</keyword>
<accession>A0A9X0L4I8</accession>
<name>A0A9X0L4I8_SOLP1</name>
<dbReference type="Proteomes" id="UP000054223">
    <property type="component" value="Unassembled WGS sequence"/>
</dbReference>